<organism evidence="11 12">
    <name type="scientific">Linum trigynum</name>
    <dbReference type="NCBI Taxonomy" id="586398"/>
    <lineage>
        <taxon>Eukaryota</taxon>
        <taxon>Viridiplantae</taxon>
        <taxon>Streptophyta</taxon>
        <taxon>Embryophyta</taxon>
        <taxon>Tracheophyta</taxon>
        <taxon>Spermatophyta</taxon>
        <taxon>Magnoliopsida</taxon>
        <taxon>eudicotyledons</taxon>
        <taxon>Gunneridae</taxon>
        <taxon>Pentapetalae</taxon>
        <taxon>rosids</taxon>
        <taxon>fabids</taxon>
        <taxon>Malpighiales</taxon>
        <taxon>Linaceae</taxon>
        <taxon>Linum</taxon>
    </lineage>
</organism>
<keyword evidence="4" id="KW-0540">Nuclease</keyword>
<feature type="transmembrane region" description="Helical" evidence="8">
    <location>
        <begin position="15"/>
        <end position="34"/>
    </location>
</feature>
<dbReference type="Pfam" id="PF13359">
    <property type="entry name" value="DDE_Tnp_4"/>
    <property type="match status" value="1"/>
</dbReference>
<dbReference type="EMBL" id="OZ034813">
    <property type="protein sequence ID" value="CAL1356607.1"/>
    <property type="molecule type" value="Genomic_DNA"/>
</dbReference>
<dbReference type="PANTHER" id="PTHR22930">
    <property type="match status" value="1"/>
</dbReference>
<dbReference type="GO" id="GO:0046872">
    <property type="term" value="F:metal ion binding"/>
    <property type="evidence" value="ECO:0007669"/>
    <property type="project" value="UniProtKB-KW"/>
</dbReference>
<evidence type="ECO:0008006" key="13">
    <source>
        <dbReference type="Google" id="ProtNLM"/>
    </source>
</evidence>
<dbReference type="Proteomes" id="UP001497516">
    <property type="component" value="Chromosome 1"/>
</dbReference>
<evidence type="ECO:0000256" key="7">
    <source>
        <dbReference type="ARBA" id="ARBA00023242"/>
    </source>
</evidence>
<keyword evidence="5" id="KW-0479">Metal-binding</keyword>
<feature type="domain" description="DDE Tnp4" evidence="9">
    <location>
        <begin position="186"/>
        <end position="345"/>
    </location>
</feature>
<comment type="similarity">
    <text evidence="3">Belongs to the HARBI1 family.</text>
</comment>
<accession>A0AAV2CJ45</accession>
<dbReference type="InterPro" id="IPR027806">
    <property type="entry name" value="HARBI1_dom"/>
</dbReference>
<dbReference type="InterPro" id="IPR045249">
    <property type="entry name" value="HARBI1-like"/>
</dbReference>
<evidence type="ECO:0000259" key="10">
    <source>
        <dbReference type="Pfam" id="PF26138"/>
    </source>
</evidence>
<evidence type="ECO:0000256" key="2">
    <source>
        <dbReference type="ARBA" id="ARBA00004123"/>
    </source>
</evidence>
<keyword evidence="8" id="KW-0472">Membrane</keyword>
<dbReference type="Pfam" id="PF26138">
    <property type="entry name" value="DUF8040"/>
    <property type="match status" value="1"/>
</dbReference>
<gene>
    <name evidence="11" type="ORF">LTRI10_LOCUS4296</name>
</gene>
<evidence type="ECO:0000256" key="3">
    <source>
        <dbReference type="ARBA" id="ARBA00006958"/>
    </source>
</evidence>
<comment type="cofactor">
    <cofactor evidence="1">
        <name>a divalent metal cation</name>
        <dbReference type="ChEBI" id="CHEBI:60240"/>
    </cofactor>
</comment>
<feature type="domain" description="DUF8040" evidence="10">
    <location>
        <begin position="77"/>
        <end position="154"/>
    </location>
</feature>
<dbReference type="GO" id="GO:0005634">
    <property type="term" value="C:nucleus"/>
    <property type="evidence" value="ECO:0007669"/>
    <property type="project" value="UniProtKB-SubCell"/>
</dbReference>
<keyword evidence="8" id="KW-0812">Transmembrane</keyword>
<name>A0AAV2CJ45_9ROSI</name>
<comment type="subcellular location">
    <subcellularLocation>
        <location evidence="2">Nucleus</location>
    </subcellularLocation>
</comment>
<evidence type="ECO:0000256" key="6">
    <source>
        <dbReference type="ARBA" id="ARBA00022801"/>
    </source>
</evidence>
<evidence type="ECO:0000256" key="8">
    <source>
        <dbReference type="SAM" id="Phobius"/>
    </source>
</evidence>
<sequence>MSRLSALNPTRRRQVVAAISAFMNLIVIYVSLGMELAKILEKRQSIPRLARQPLDSYLVRHYDRQRHLRNTTRLSDTYTFDQVRMNRTLFRRFCEVLIVEGGLKKTRNVDIDEMVYTFLRTISHNEKNRTLQLNLRRSGETISRSIHRVLKAVIRLNNLLMKKPVPIPNNCTNSRWKHFKKCLGALDGTHIDVRPLTEDKPRYRDRKGDISMNVLGVCTPNLEFIYCLAGWEGSAHDNRVLRDALTRPNGLVVPEGNYYLCDVGYANSPGFLTPYRGQRYHLKDWGNRQPETAEEYYNMKHSSARNVIERIFGVLKMRFAILRNATWFTPEQVSRIVIACCIIHNFIKKEYGVDEIERNYQDEEPEQIPSIDVETIVGTSMQPCAQWIQFRNERATTMWANR</sequence>
<evidence type="ECO:0000259" key="9">
    <source>
        <dbReference type="Pfam" id="PF13359"/>
    </source>
</evidence>
<dbReference type="GO" id="GO:0016787">
    <property type="term" value="F:hydrolase activity"/>
    <property type="evidence" value="ECO:0007669"/>
    <property type="project" value="UniProtKB-KW"/>
</dbReference>
<proteinExistence type="inferred from homology"/>
<evidence type="ECO:0000313" key="12">
    <source>
        <dbReference type="Proteomes" id="UP001497516"/>
    </source>
</evidence>
<keyword evidence="8" id="KW-1133">Transmembrane helix</keyword>
<evidence type="ECO:0000313" key="11">
    <source>
        <dbReference type="EMBL" id="CAL1356607.1"/>
    </source>
</evidence>
<evidence type="ECO:0000256" key="5">
    <source>
        <dbReference type="ARBA" id="ARBA00022723"/>
    </source>
</evidence>
<dbReference type="GO" id="GO:0004518">
    <property type="term" value="F:nuclease activity"/>
    <property type="evidence" value="ECO:0007669"/>
    <property type="project" value="UniProtKB-KW"/>
</dbReference>
<keyword evidence="12" id="KW-1185">Reference proteome</keyword>
<dbReference type="InterPro" id="IPR058353">
    <property type="entry name" value="DUF8040"/>
</dbReference>
<protein>
    <recommendedName>
        <fullName evidence="13">DDE Tnp4 domain-containing protein</fullName>
    </recommendedName>
</protein>
<dbReference type="PANTHER" id="PTHR22930:SF281">
    <property type="entry name" value="NUCLEASE"/>
    <property type="match status" value="1"/>
</dbReference>
<dbReference type="AlphaFoldDB" id="A0AAV2CJ45"/>
<evidence type="ECO:0000256" key="1">
    <source>
        <dbReference type="ARBA" id="ARBA00001968"/>
    </source>
</evidence>
<keyword evidence="6" id="KW-0378">Hydrolase</keyword>
<reference evidence="11 12" key="1">
    <citation type="submission" date="2024-04" db="EMBL/GenBank/DDBJ databases">
        <authorList>
            <person name="Fracassetti M."/>
        </authorList>
    </citation>
    <scope>NUCLEOTIDE SEQUENCE [LARGE SCALE GENOMIC DNA]</scope>
</reference>
<keyword evidence="7" id="KW-0539">Nucleus</keyword>
<evidence type="ECO:0000256" key="4">
    <source>
        <dbReference type="ARBA" id="ARBA00022722"/>
    </source>
</evidence>